<dbReference type="STRING" id="296587.C1FFA6"/>
<gene>
    <name evidence="11" type="ORF">MICPUN_105904</name>
</gene>
<dbReference type="PANTHER" id="PTHR10015:SF427">
    <property type="entry name" value="HEAT SHOCK FACTOR PROTEIN"/>
    <property type="match status" value="1"/>
</dbReference>
<keyword evidence="5 11" id="KW-0346">Stress response</keyword>
<dbReference type="InterPro" id="IPR000232">
    <property type="entry name" value="HSF_DNA-bd"/>
</dbReference>
<dbReference type="Pfam" id="PF00447">
    <property type="entry name" value="HSF_DNA-bind"/>
    <property type="match status" value="1"/>
</dbReference>
<dbReference type="PANTHER" id="PTHR10015">
    <property type="entry name" value="HEAT SHOCK TRANSCRIPTION FACTOR"/>
    <property type="match status" value="1"/>
</dbReference>
<dbReference type="InterPro" id="IPR036388">
    <property type="entry name" value="WH-like_DNA-bd_sf"/>
</dbReference>
<reference evidence="11 12" key="1">
    <citation type="journal article" date="2009" name="Science">
        <title>Green evolution and dynamic adaptations revealed by genomes of the marine picoeukaryotes Micromonas.</title>
        <authorList>
            <person name="Worden A.Z."/>
            <person name="Lee J.H."/>
            <person name="Mock T."/>
            <person name="Rouze P."/>
            <person name="Simmons M.P."/>
            <person name="Aerts A.L."/>
            <person name="Allen A.E."/>
            <person name="Cuvelier M.L."/>
            <person name="Derelle E."/>
            <person name="Everett M.V."/>
            <person name="Foulon E."/>
            <person name="Grimwood J."/>
            <person name="Gundlach H."/>
            <person name="Henrissat B."/>
            <person name="Napoli C."/>
            <person name="McDonald S.M."/>
            <person name="Parker M.S."/>
            <person name="Rombauts S."/>
            <person name="Salamov A."/>
            <person name="Von Dassow P."/>
            <person name="Badger J.H."/>
            <person name="Coutinho P.M."/>
            <person name="Demir E."/>
            <person name="Dubchak I."/>
            <person name="Gentemann C."/>
            <person name="Eikrem W."/>
            <person name="Gready J.E."/>
            <person name="John U."/>
            <person name="Lanier W."/>
            <person name="Lindquist E.A."/>
            <person name="Lucas S."/>
            <person name="Mayer K.F."/>
            <person name="Moreau H."/>
            <person name="Not F."/>
            <person name="Otillar R."/>
            <person name="Panaud O."/>
            <person name="Pangilinan J."/>
            <person name="Paulsen I."/>
            <person name="Piegu B."/>
            <person name="Poliakov A."/>
            <person name="Robbens S."/>
            <person name="Schmutz J."/>
            <person name="Toulza E."/>
            <person name="Wyss T."/>
            <person name="Zelensky A."/>
            <person name="Zhou K."/>
            <person name="Armbrust E.V."/>
            <person name="Bhattacharya D."/>
            <person name="Goodenough U.W."/>
            <person name="Van de Peer Y."/>
            <person name="Grigoriev I.V."/>
        </authorList>
    </citation>
    <scope>NUCLEOTIDE SEQUENCE [LARGE SCALE GENOMIC DNA]</scope>
    <source>
        <strain evidence="12">RCC299 / NOUM17</strain>
    </source>
</reference>
<keyword evidence="7" id="KW-0804">Transcription</keyword>
<dbReference type="OrthoDB" id="60033at2759"/>
<dbReference type="EMBL" id="CP001575">
    <property type="protein sequence ID" value="ACO69337.1"/>
    <property type="molecule type" value="Genomic_DNA"/>
</dbReference>
<evidence type="ECO:0000256" key="9">
    <source>
        <dbReference type="RuleBase" id="RU004020"/>
    </source>
</evidence>
<dbReference type="FunFam" id="1.10.10.10:FF:000037">
    <property type="entry name" value="Heat stress transcription factor B-4"/>
    <property type="match status" value="1"/>
</dbReference>
<dbReference type="GO" id="GO:0043565">
    <property type="term" value="F:sequence-specific DNA binding"/>
    <property type="evidence" value="ECO:0007669"/>
    <property type="project" value="InterPro"/>
</dbReference>
<keyword evidence="8" id="KW-0539">Nucleus</keyword>
<dbReference type="Gene3D" id="1.10.10.10">
    <property type="entry name" value="Winged helix-like DNA-binding domain superfamily/Winged helix DNA-binding domain"/>
    <property type="match status" value="1"/>
</dbReference>
<dbReference type="SUPFAM" id="SSF46785">
    <property type="entry name" value="Winged helix' DNA-binding domain"/>
    <property type="match status" value="1"/>
</dbReference>
<evidence type="ECO:0000256" key="8">
    <source>
        <dbReference type="ARBA" id="ARBA00023242"/>
    </source>
</evidence>
<dbReference type="InterPro" id="IPR036390">
    <property type="entry name" value="WH_DNA-bd_sf"/>
</dbReference>
<evidence type="ECO:0000256" key="3">
    <source>
        <dbReference type="ARBA" id="ARBA00022553"/>
    </source>
</evidence>
<feature type="domain" description="HSF-type DNA-binding" evidence="10">
    <location>
        <begin position="8"/>
        <end position="101"/>
    </location>
</feature>
<dbReference type="GO" id="GO:0005634">
    <property type="term" value="C:nucleus"/>
    <property type="evidence" value="ECO:0007669"/>
    <property type="project" value="UniProtKB-SubCell"/>
</dbReference>
<evidence type="ECO:0000256" key="1">
    <source>
        <dbReference type="ARBA" id="ARBA00004123"/>
    </source>
</evidence>
<comment type="subunit">
    <text evidence="2">Homotrimer.</text>
</comment>
<keyword evidence="3" id="KW-0597">Phosphoprotein</keyword>
<dbReference type="GO" id="GO:0003700">
    <property type="term" value="F:DNA-binding transcription factor activity"/>
    <property type="evidence" value="ECO:0007669"/>
    <property type="project" value="InterPro"/>
</dbReference>
<dbReference type="InParanoid" id="C1FFA6"/>
<keyword evidence="6" id="KW-0238">DNA-binding</keyword>
<protein>
    <submittedName>
        <fullName evidence="11">Heat shock transcription factor</fullName>
    </submittedName>
</protein>
<dbReference type="GeneID" id="8245429"/>
<organism evidence="11 12">
    <name type="scientific">Micromonas commoda (strain RCC299 / NOUM17 / CCMP2709)</name>
    <name type="common">Picoplanktonic green alga</name>
    <dbReference type="NCBI Taxonomy" id="296587"/>
    <lineage>
        <taxon>Eukaryota</taxon>
        <taxon>Viridiplantae</taxon>
        <taxon>Chlorophyta</taxon>
        <taxon>Mamiellophyceae</taxon>
        <taxon>Mamiellales</taxon>
        <taxon>Mamiellaceae</taxon>
        <taxon>Micromonas</taxon>
    </lineage>
</organism>
<evidence type="ECO:0000256" key="2">
    <source>
        <dbReference type="ARBA" id="ARBA00011233"/>
    </source>
</evidence>
<dbReference type="eggNOG" id="KOG0627">
    <property type="taxonomic scope" value="Eukaryota"/>
</dbReference>
<evidence type="ECO:0000313" key="11">
    <source>
        <dbReference type="EMBL" id="ACO69337.1"/>
    </source>
</evidence>
<evidence type="ECO:0000313" key="12">
    <source>
        <dbReference type="Proteomes" id="UP000002009"/>
    </source>
</evidence>
<evidence type="ECO:0000256" key="7">
    <source>
        <dbReference type="ARBA" id="ARBA00023163"/>
    </source>
</evidence>
<evidence type="ECO:0000256" key="6">
    <source>
        <dbReference type="ARBA" id="ARBA00023125"/>
    </source>
</evidence>
<keyword evidence="12" id="KW-1185">Reference proteome</keyword>
<evidence type="ECO:0000259" key="10">
    <source>
        <dbReference type="SMART" id="SM00415"/>
    </source>
</evidence>
<dbReference type="AlphaFoldDB" id="C1FFA6"/>
<comment type="subcellular location">
    <subcellularLocation>
        <location evidence="1">Nucleus</location>
    </subcellularLocation>
</comment>
<dbReference type="KEGG" id="mis:MICPUN_105904"/>
<keyword evidence="4" id="KW-0805">Transcription regulation</keyword>
<dbReference type="SMART" id="SM00415">
    <property type="entry name" value="HSF"/>
    <property type="match status" value="1"/>
</dbReference>
<name>C1FFA6_MICCC</name>
<comment type="similarity">
    <text evidence="9">Belongs to the HSF family.</text>
</comment>
<dbReference type="RefSeq" id="XP_002508079.1">
    <property type="nucleotide sequence ID" value="XM_002508033.1"/>
</dbReference>
<dbReference type="Proteomes" id="UP000002009">
    <property type="component" value="Chromosome 8"/>
</dbReference>
<evidence type="ECO:0000256" key="4">
    <source>
        <dbReference type="ARBA" id="ARBA00023015"/>
    </source>
</evidence>
<sequence>MGVRGVEIAAPFLRKVYSIVSNPETDDIVSWSGNGKQFTVHQLNDFSTKILPSNFNHPNFSSFVRQLNSYGFRKVEHSSWTFANPDFYEGGEDNLKKISRKTSQKKQEEIRRGAWDDESAFGVGGDPRRTALDLHMRQELQICRLEVAHLVHRIGTVEHIQEQLLALLINPQNSAQRAASSGMQQQGGGANAGQIGDVLESLYKQISESRHSGDATNLGGWGAYGVNAAVARHPGLAGAAAMGGLGPQARHDLGGGVNGGLQFGYDALSGLGVTGAGTGGVSNGAGRSQLEALYHQATK</sequence>
<dbReference type="PRINTS" id="PR00056">
    <property type="entry name" value="HSFDOMAIN"/>
</dbReference>
<proteinExistence type="inferred from homology"/>
<evidence type="ECO:0000256" key="5">
    <source>
        <dbReference type="ARBA" id="ARBA00023016"/>
    </source>
</evidence>
<accession>C1FFA6</accession>